<dbReference type="EMBL" id="CP072943">
    <property type="protein sequence ID" value="QTX32120.1"/>
    <property type="molecule type" value="Genomic_DNA"/>
</dbReference>
<dbReference type="PANTHER" id="PTHR42944:SF1">
    <property type="entry name" value="ADENINE DNA GLYCOSYLASE"/>
    <property type="match status" value="1"/>
</dbReference>
<dbReference type="InterPro" id="IPR044298">
    <property type="entry name" value="MIG/MutY"/>
</dbReference>
<reference evidence="17" key="1">
    <citation type="submission" date="2021-04" db="EMBL/GenBank/DDBJ databases">
        <title>A novel Synergistetes isolate from a pyrite-forming mixed culture.</title>
        <authorList>
            <person name="Bunk B."/>
            <person name="Sproer C."/>
            <person name="Spring S."/>
            <person name="Pester M."/>
        </authorList>
    </citation>
    <scope>NUCLEOTIDE SEQUENCE [LARGE SCALE GENOMIC DNA]</scope>
    <source>
        <strain evidence="17">J.5.4.2-T.3.5.2</strain>
    </source>
</reference>
<comment type="function">
    <text evidence="2">Adenine glycosylase active on G-A mispairs. MutY also corrects error-prone DNA synthesis past GO lesions which are due to the oxidatively damaged form of guanine: 7,8-dihydro-8-oxoguanine (8-oxo-dGTP).</text>
</comment>
<keyword evidence="11" id="KW-0411">Iron-sulfur</keyword>
<dbReference type="Pfam" id="PF00730">
    <property type="entry name" value="HhH-GPD"/>
    <property type="match status" value="1"/>
</dbReference>
<dbReference type="PROSITE" id="PS01155">
    <property type="entry name" value="ENDONUCLEASE_III_2"/>
    <property type="match status" value="1"/>
</dbReference>
<dbReference type="SMART" id="SM00525">
    <property type="entry name" value="FES"/>
    <property type="match status" value="1"/>
</dbReference>
<evidence type="ECO:0000256" key="11">
    <source>
        <dbReference type="ARBA" id="ARBA00023014"/>
    </source>
</evidence>
<dbReference type="SUPFAM" id="SSF55811">
    <property type="entry name" value="Nudix"/>
    <property type="match status" value="1"/>
</dbReference>
<name>A0A9Q7AHR7_9BACT</name>
<gene>
    <name evidence="16" type="primary">mutY</name>
    <name evidence="16" type="ORF">KAR29_12550</name>
</gene>
<organism evidence="16 17">
    <name type="scientific">Aminithiophilus ramosus</name>
    <dbReference type="NCBI Taxonomy" id="3029084"/>
    <lineage>
        <taxon>Bacteria</taxon>
        <taxon>Thermotogati</taxon>
        <taxon>Synergistota</taxon>
        <taxon>Synergistia</taxon>
        <taxon>Synergistales</taxon>
        <taxon>Aminithiophilaceae</taxon>
        <taxon>Aminithiophilus</taxon>
    </lineage>
</organism>
<dbReference type="AlphaFoldDB" id="A0A9Q7AHR7"/>
<dbReference type="GO" id="GO:0032357">
    <property type="term" value="F:oxidized purine DNA binding"/>
    <property type="evidence" value="ECO:0007669"/>
    <property type="project" value="TreeGrafter"/>
</dbReference>
<dbReference type="Proteomes" id="UP000671879">
    <property type="component" value="Chromosome"/>
</dbReference>
<dbReference type="InterPro" id="IPR029119">
    <property type="entry name" value="MutY_C"/>
</dbReference>
<dbReference type="Gene3D" id="1.10.340.30">
    <property type="entry name" value="Hypothetical protein, domain 2"/>
    <property type="match status" value="1"/>
</dbReference>
<sequence>MEKFEISCREEAMNGRNTFADDLLRWYAQEARDLPWRRRSSPYSVLVSEFMLQQTQVATVIPYFTRWMERFPDFESLAAADEEEVLRLWEGLGYYRRARSLHAIALLVAGPLGGALPDDYDSLLQLPGVGPYTAGALASLAFNRPEAALDGNVERLMTRLLDIAEIPGPALREDLRRRITAAIPPGRARDFNQALMELGALVCLPRNPLCLSCPLKGHCLALARGTAAERPLRRLRPPVETVRALALLVTDGDRFLLLRHRDGERWQGLWEFPTFDGDEESVAADLQLDRTAWKKAGSVRHSFTRYRREISAFSLAVGLSLPLPGTEDREARWVAREELGDYPLSAGSRKIREGLIAPAEGESSVDGGRGKA</sequence>
<dbReference type="GO" id="GO:0035485">
    <property type="term" value="F:adenine/guanine mispair binding"/>
    <property type="evidence" value="ECO:0007669"/>
    <property type="project" value="TreeGrafter"/>
</dbReference>
<keyword evidence="12" id="KW-0234">DNA repair</keyword>
<evidence type="ECO:0000256" key="5">
    <source>
        <dbReference type="ARBA" id="ARBA00022023"/>
    </source>
</evidence>
<evidence type="ECO:0000313" key="17">
    <source>
        <dbReference type="Proteomes" id="UP000671879"/>
    </source>
</evidence>
<dbReference type="SUPFAM" id="SSF48150">
    <property type="entry name" value="DNA-glycosylase"/>
    <property type="match status" value="1"/>
</dbReference>
<dbReference type="InterPro" id="IPR000445">
    <property type="entry name" value="HhH_motif"/>
</dbReference>
<dbReference type="SMART" id="SM00478">
    <property type="entry name" value="ENDO3c"/>
    <property type="match status" value="1"/>
</dbReference>
<evidence type="ECO:0000256" key="3">
    <source>
        <dbReference type="ARBA" id="ARBA00008343"/>
    </source>
</evidence>
<evidence type="ECO:0000256" key="6">
    <source>
        <dbReference type="ARBA" id="ARBA00022485"/>
    </source>
</evidence>
<dbReference type="InterPro" id="IPR004035">
    <property type="entry name" value="Endouclease-III_FeS-bd_BS"/>
</dbReference>
<dbReference type="Gene3D" id="1.10.1670.10">
    <property type="entry name" value="Helix-hairpin-Helix base-excision DNA repair enzymes (C-terminal)"/>
    <property type="match status" value="1"/>
</dbReference>
<feature type="domain" description="HhH-GPD" evidence="15">
    <location>
        <begin position="51"/>
        <end position="201"/>
    </location>
</feature>
<dbReference type="GO" id="GO:0006284">
    <property type="term" value="P:base-excision repair"/>
    <property type="evidence" value="ECO:0007669"/>
    <property type="project" value="UniProtKB-UniRule"/>
</dbReference>
<dbReference type="EC" id="3.2.2.31" evidence="4 14"/>
<keyword evidence="10 14" id="KW-0408">Iron</keyword>
<comment type="cofactor">
    <cofactor evidence="14">
        <name>[4Fe-4S] cluster</name>
        <dbReference type="ChEBI" id="CHEBI:49883"/>
    </cofactor>
    <text evidence="14">Binds 1 [4Fe-4S] cluster.</text>
</comment>
<dbReference type="FunFam" id="1.10.340.30:FF:000002">
    <property type="entry name" value="Adenine DNA glycosylase"/>
    <property type="match status" value="1"/>
</dbReference>
<dbReference type="InterPro" id="IPR011257">
    <property type="entry name" value="DNA_glycosylase"/>
</dbReference>
<evidence type="ECO:0000256" key="7">
    <source>
        <dbReference type="ARBA" id="ARBA00022723"/>
    </source>
</evidence>
<dbReference type="InterPro" id="IPR023170">
    <property type="entry name" value="HhH_base_excis_C"/>
</dbReference>
<evidence type="ECO:0000256" key="12">
    <source>
        <dbReference type="ARBA" id="ARBA00023204"/>
    </source>
</evidence>
<dbReference type="InterPro" id="IPR015797">
    <property type="entry name" value="NUDIX_hydrolase-like_dom_sf"/>
</dbReference>
<evidence type="ECO:0000313" key="16">
    <source>
        <dbReference type="EMBL" id="QTX32120.1"/>
    </source>
</evidence>
<dbReference type="NCBIfam" id="TIGR01084">
    <property type="entry name" value="mutY"/>
    <property type="match status" value="1"/>
</dbReference>
<keyword evidence="6" id="KW-0004">4Fe-4S</keyword>
<dbReference type="InterPro" id="IPR005760">
    <property type="entry name" value="A/G_AdeGlyc_MutY"/>
</dbReference>
<accession>A0A9Q7AHR7</accession>
<dbReference type="InterPro" id="IPR003265">
    <property type="entry name" value="HhH-GPD_domain"/>
</dbReference>
<evidence type="ECO:0000259" key="15">
    <source>
        <dbReference type="SMART" id="SM00478"/>
    </source>
</evidence>
<evidence type="ECO:0000256" key="2">
    <source>
        <dbReference type="ARBA" id="ARBA00002933"/>
    </source>
</evidence>
<dbReference type="PROSITE" id="PS00764">
    <property type="entry name" value="ENDONUCLEASE_III_1"/>
    <property type="match status" value="1"/>
</dbReference>
<comment type="catalytic activity">
    <reaction evidence="1 14">
        <text>Hydrolyzes free adenine bases from 7,8-dihydro-8-oxoguanine:adenine mismatched double-stranded DNA, leaving an apurinic site.</text>
        <dbReference type="EC" id="3.2.2.31"/>
    </reaction>
</comment>
<evidence type="ECO:0000256" key="8">
    <source>
        <dbReference type="ARBA" id="ARBA00022763"/>
    </source>
</evidence>
<keyword evidence="9" id="KW-0378">Hydrolase</keyword>
<keyword evidence="17" id="KW-1185">Reference proteome</keyword>
<dbReference type="KEGG" id="aram:KAR29_12550"/>
<dbReference type="PANTHER" id="PTHR42944">
    <property type="entry name" value="ADENINE DNA GLYCOSYLASE"/>
    <property type="match status" value="1"/>
</dbReference>
<dbReference type="GO" id="GO:0034039">
    <property type="term" value="F:8-oxo-7,8-dihydroguanine DNA N-glycosylase activity"/>
    <property type="evidence" value="ECO:0007669"/>
    <property type="project" value="TreeGrafter"/>
</dbReference>
<dbReference type="InterPro" id="IPR004036">
    <property type="entry name" value="Endonuclease-III-like_CS2"/>
</dbReference>
<dbReference type="GO" id="GO:0000701">
    <property type="term" value="F:purine-specific mismatch base pair DNA N-glycosylase activity"/>
    <property type="evidence" value="ECO:0007669"/>
    <property type="project" value="UniProtKB-EC"/>
</dbReference>
<dbReference type="InterPro" id="IPR003651">
    <property type="entry name" value="Endonuclease3_FeS-loop_motif"/>
</dbReference>
<dbReference type="GO" id="GO:0051539">
    <property type="term" value="F:4 iron, 4 sulfur cluster binding"/>
    <property type="evidence" value="ECO:0007669"/>
    <property type="project" value="UniProtKB-UniRule"/>
</dbReference>
<dbReference type="GO" id="GO:0006298">
    <property type="term" value="P:mismatch repair"/>
    <property type="evidence" value="ECO:0007669"/>
    <property type="project" value="TreeGrafter"/>
</dbReference>
<dbReference type="RefSeq" id="WP_274373334.1">
    <property type="nucleotide sequence ID" value="NZ_CP072943.1"/>
</dbReference>
<evidence type="ECO:0000256" key="13">
    <source>
        <dbReference type="ARBA" id="ARBA00023295"/>
    </source>
</evidence>
<dbReference type="CDD" id="cd03431">
    <property type="entry name" value="NUDIX_DNA_Glycosylase_C-MutY"/>
    <property type="match status" value="1"/>
</dbReference>
<evidence type="ECO:0000256" key="1">
    <source>
        <dbReference type="ARBA" id="ARBA00000843"/>
    </source>
</evidence>
<comment type="similarity">
    <text evidence="3 14">Belongs to the Nth/MutY family.</text>
</comment>
<dbReference type="CDD" id="cd00056">
    <property type="entry name" value="ENDO3c"/>
    <property type="match status" value="1"/>
</dbReference>
<keyword evidence="13 14" id="KW-0326">Glycosidase</keyword>
<keyword evidence="7" id="KW-0479">Metal-binding</keyword>
<dbReference type="Pfam" id="PF00633">
    <property type="entry name" value="HHH"/>
    <property type="match status" value="1"/>
</dbReference>
<keyword evidence="8 14" id="KW-0227">DNA damage</keyword>
<evidence type="ECO:0000256" key="4">
    <source>
        <dbReference type="ARBA" id="ARBA00012045"/>
    </source>
</evidence>
<evidence type="ECO:0000256" key="10">
    <source>
        <dbReference type="ARBA" id="ARBA00023004"/>
    </source>
</evidence>
<protein>
    <recommendedName>
        <fullName evidence="5 14">Adenine DNA glycosylase</fullName>
        <ecNumber evidence="4 14">3.2.2.31</ecNumber>
    </recommendedName>
</protein>
<evidence type="ECO:0000256" key="14">
    <source>
        <dbReference type="RuleBase" id="RU365096"/>
    </source>
</evidence>
<proteinExistence type="inferred from homology"/>
<dbReference type="Pfam" id="PF14815">
    <property type="entry name" value="NUDIX_4"/>
    <property type="match status" value="1"/>
</dbReference>
<dbReference type="Gene3D" id="3.90.79.10">
    <property type="entry name" value="Nucleoside Triphosphate Pyrophosphohydrolase"/>
    <property type="match status" value="1"/>
</dbReference>
<dbReference type="GO" id="GO:0046872">
    <property type="term" value="F:metal ion binding"/>
    <property type="evidence" value="ECO:0007669"/>
    <property type="project" value="UniProtKB-UniRule"/>
</dbReference>
<evidence type="ECO:0000256" key="9">
    <source>
        <dbReference type="ARBA" id="ARBA00022801"/>
    </source>
</evidence>